<comment type="caution">
    <text evidence="3">The sequence shown here is derived from an EMBL/GenBank/DDBJ whole genome shotgun (WGS) entry which is preliminary data.</text>
</comment>
<dbReference type="Gene3D" id="3.40.50.720">
    <property type="entry name" value="NAD(P)-binding Rossmann-like Domain"/>
    <property type="match status" value="1"/>
</dbReference>
<dbReference type="PATRIC" id="fig|1423733.4.peg.1900"/>
<dbReference type="InterPro" id="IPR001509">
    <property type="entry name" value="Epimerase_deHydtase"/>
</dbReference>
<sequence>MAMIQKSKILITGGAGFVGSNLVDALIGTNEIVVVDDLSMGSLNNLPRSPHLHFFKHSITDAAFMQQLLKAWCFDYIYLLAAVASVADTIQRPIATHEINEVANLNILETIKTERLSVQKLLFASSAAVYGNQPELPKAETSPIDPLSPYAIDKFATERFTIDYGRLFDIPTVATRFFNVYGSKQNPSSPYSGVLSLLSDSAKFDTPFTLFGDGEQTRDFVYVKDVVQALILLMRLPETTGRVYNVGTGHGVSLNTIISHFETIGGHKLRVTRTMPRLGDIQKSFADITALTKLGYRANYSIADGLLDYWRSLTTDQSNDGQNDHRKMKG</sequence>
<dbReference type="PRINTS" id="PR01713">
    <property type="entry name" value="NUCEPIMERASE"/>
</dbReference>
<dbReference type="SUPFAM" id="SSF51735">
    <property type="entry name" value="NAD(P)-binding Rossmann-fold domains"/>
    <property type="match status" value="1"/>
</dbReference>
<evidence type="ECO:0000313" key="3">
    <source>
        <dbReference type="EMBL" id="KRM77915.1"/>
    </source>
</evidence>
<dbReference type="InterPro" id="IPR036291">
    <property type="entry name" value="NAD(P)-bd_dom_sf"/>
</dbReference>
<feature type="domain" description="NAD-dependent epimerase/dehydratase" evidence="2">
    <location>
        <begin position="9"/>
        <end position="247"/>
    </location>
</feature>
<protein>
    <submittedName>
        <fullName evidence="3">NAD dependent epimerase dehydratase family protein</fullName>
    </submittedName>
</protein>
<proteinExistence type="inferred from homology"/>
<dbReference type="Gene3D" id="3.90.25.10">
    <property type="entry name" value="UDP-galactose 4-epimerase, domain 1"/>
    <property type="match status" value="1"/>
</dbReference>
<dbReference type="EMBL" id="AYYR01000004">
    <property type="protein sequence ID" value="KRM77915.1"/>
    <property type="molecule type" value="Genomic_DNA"/>
</dbReference>
<dbReference type="PANTHER" id="PTHR43000">
    <property type="entry name" value="DTDP-D-GLUCOSE 4,6-DEHYDRATASE-RELATED"/>
    <property type="match status" value="1"/>
</dbReference>
<evidence type="ECO:0000259" key="2">
    <source>
        <dbReference type="Pfam" id="PF01370"/>
    </source>
</evidence>
<name>A0A0R2BP63_SECCO</name>
<organism evidence="3 4">
    <name type="scientific">Secundilactobacillus collinoides DSM 20515 = JCM 1123</name>
    <dbReference type="NCBI Taxonomy" id="1423733"/>
    <lineage>
        <taxon>Bacteria</taxon>
        <taxon>Bacillati</taxon>
        <taxon>Bacillota</taxon>
        <taxon>Bacilli</taxon>
        <taxon>Lactobacillales</taxon>
        <taxon>Lactobacillaceae</taxon>
        <taxon>Secundilactobacillus</taxon>
    </lineage>
</organism>
<gene>
    <name evidence="3" type="ORF">FC82_GL001804</name>
</gene>
<dbReference type="Proteomes" id="UP000051845">
    <property type="component" value="Unassembled WGS sequence"/>
</dbReference>
<evidence type="ECO:0000313" key="4">
    <source>
        <dbReference type="Proteomes" id="UP000051845"/>
    </source>
</evidence>
<evidence type="ECO:0000256" key="1">
    <source>
        <dbReference type="ARBA" id="ARBA00007637"/>
    </source>
</evidence>
<comment type="similarity">
    <text evidence="1">Belongs to the NAD(P)-dependent epimerase/dehydratase family.</text>
</comment>
<reference evidence="3 4" key="1">
    <citation type="journal article" date="2015" name="Genome Announc.">
        <title>Expanding the biotechnology potential of lactobacilli through comparative genomics of 213 strains and associated genera.</title>
        <authorList>
            <person name="Sun Z."/>
            <person name="Harris H.M."/>
            <person name="McCann A."/>
            <person name="Guo C."/>
            <person name="Argimon S."/>
            <person name="Zhang W."/>
            <person name="Yang X."/>
            <person name="Jeffery I.B."/>
            <person name="Cooney J.C."/>
            <person name="Kagawa T.F."/>
            <person name="Liu W."/>
            <person name="Song Y."/>
            <person name="Salvetti E."/>
            <person name="Wrobel A."/>
            <person name="Rasinkangas P."/>
            <person name="Parkhill J."/>
            <person name="Rea M.C."/>
            <person name="O'Sullivan O."/>
            <person name="Ritari J."/>
            <person name="Douillard F.P."/>
            <person name="Paul Ross R."/>
            <person name="Yang R."/>
            <person name="Briner A.E."/>
            <person name="Felis G.E."/>
            <person name="de Vos W.M."/>
            <person name="Barrangou R."/>
            <person name="Klaenhammer T.R."/>
            <person name="Caufield P.W."/>
            <person name="Cui Y."/>
            <person name="Zhang H."/>
            <person name="O'Toole P.W."/>
        </authorList>
    </citation>
    <scope>NUCLEOTIDE SEQUENCE [LARGE SCALE GENOMIC DNA]</scope>
    <source>
        <strain evidence="3 4">DSM 20515</strain>
    </source>
</reference>
<accession>A0A0R2BP63</accession>
<dbReference type="AlphaFoldDB" id="A0A0R2BP63"/>
<dbReference type="Pfam" id="PF01370">
    <property type="entry name" value="Epimerase"/>
    <property type="match status" value="1"/>
</dbReference>